<dbReference type="Pfam" id="PF07690">
    <property type="entry name" value="MFS_1"/>
    <property type="match status" value="1"/>
</dbReference>
<comment type="subcellular location">
    <subcellularLocation>
        <location evidence="1">Cell membrane</location>
        <topology evidence="1">Multi-pass membrane protein</topology>
    </subcellularLocation>
</comment>
<feature type="transmembrane region" description="Helical" evidence="6">
    <location>
        <begin position="355"/>
        <end position="375"/>
    </location>
</feature>
<evidence type="ECO:0000256" key="5">
    <source>
        <dbReference type="ARBA" id="ARBA00023136"/>
    </source>
</evidence>
<dbReference type="InterPro" id="IPR050189">
    <property type="entry name" value="MFS_Efflux_Transporters"/>
</dbReference>
<feature type="transmembrane region" description="Helical" evidence="6">
    <location>
        <begin position="53"/>
        <end position="75"/>
    </location>
</feature>
<feature type="transmembrane region" description="Helical" evidence="6">
    <location>
        <begin position="265"/>
        <end position="282"/>
    </location>
</feature>
<dbReference type="InterPro" id="IPR011701">
    <property type="entry name" value="MFS"/>
</dbReference>
<evidence type="ECO:0000313" key="8">
    <source>
        <dbReference type="EMBL" id="USG60359.1"/>
    </source>
</evidence>
<keyword evidence="4 6" id="KW-1133">Transmembrane helix</keyword>
<dbReference type="PANTHER" id="PTHR43124:SF3">
    <property type="entry name" value="CHLORAMPHENICOL EFFLUX PUMP RV0191"/>
    <property type="match status" value="1"/>
</dbReference>
<evidence type="ECO:0000256" key="2">
    <source>
        <dbReference type="ARBA" id="ARBA00022475"/>
    </source>
</evidence>
<dbReference type="PANTHER" id="PTHR43124">
    <property type="entry name" value="PURINE EFFLUX PUMP PBUE"/>
    <property type="match status" value="1"/>
</dbReference>
<sequence length="415" mass="44815">MPSENRPAAVKRHAFYIFLICAVMFGLGQFHRMSGAVVMPPIAKEIGIAVEGLGIAAAALFFASAFVQVPIGMLLDRFGPRIIIPSIGVLAVIGSLMIALATNFNEILISRILIGLGFSATMMSAYVLFAKWFPPTKFATLASWLMAAGSIGGIMASAPLAGMIELFGWRSPFIFVAGATVVMLLIGIVVIRDAPPAYSNSLDTPSTIGQSIRGYLKVLSHPRFFNLLAMGFVAYGPAVAIIGMWGGPYLEDTYGLDGWERGQVLFLMMIFVPIGALFFGPLDRIFKRRKAIVFTAVTTELIAFGVLGLGENLSIFVVTCLFVYIAFVQQYYVVLAAQCRAAFPDHLVGRANSTLNLISITGVGFMQSMFGWILAINPEAGYQHSFMFVSGILVIALLVYSRSSEKPMKETVAPA</sequence>
<feature type="transmembrane region" description="Helical" evidence="6">
    <location>
        <begin position="315"/>
        <end position="334"/>
    </location>
</feature>
<dbReference type="PROSITE" id="PS50850">
    <property type="entry name" value="MFS"/>
    <property type="match status" value="1"/>
</dbReference>
<evidence type="ECO:0000256" key="1">
    <source>
        <dbReference type="ARBA" id="ARBA00004651"/>
    </source>
</evidence>
<dbReference type="InterPro" id="IPR020846">
    <property type="entry name" value="MFS_dom"/>
</dbReference>
<dbReference type="Proteomes" id="UP001056291">
    <property type="component" value="Chromosome"/>
</dbReference>
<organism evidence="8 9">
    <name type="scientific">Sneathiella marina</name>
    <dbReference type="NCBI Taxonomy" id="2950108"/>
    <lineage>
        <taxon>Bacteria</taxon>
        <taxon>Pseudomonadati</taxon>
        <taxon>Pseudomonadota</taxon>
        <taxon>Alphaproteobacteria</taxon>
        <taxon>Sneathiellales</taxon>
        <taxon>Sneathiellaceae</taxon>
        <taxon>Sneathiella</taxon>
    </lineage>
</organism>
<dbReference type="EMBL" id="CP098747">
    <property type="protein sequence ID" value="USG60359.1"/>
    <property type="molecule type" value="Genomic_DNA"/>
</dbReference>
<gene>
    <name evidence="8" type="ORF">NBZ79_14400</name>
</gene>
<feature type="transmembrane region" description="Helical" evidence="6">
    <location>
        <begin position="14"/>
        <end position="33"/>
    </location>
</feature>
<feature type="transmembrane region" description="Helical" evidence="6">
    <location>
        <begin position="381"/>
        <end position="400"/>
    </location>
</feature>
<evidence type="ECO:0000259" key="7">
    <source>
        <dbReference type="PROSITE" id="PS50850"/>
    </source>
</evidence>
<keyword evidence="9" id="KW-1185">Reference proteome</keyword>
<keyword evidence="2" id="KW-1003">Cell membrane</keyword>
<dbReference type="SUPFAM" id="SSF103473">
    <property type="entry name" value="MFS general substrate transporter"/>
    <property type="match status" value="1"/>
</dbReference>
<dbReference type="Gene3D" id="1.20.1250.20">
    <property type="entry name" value="MFS general substrate transporter like domains"/>
    <property type="match status" value="2"/>
</dbReference>
<name>A0ABY4W0I2_9PROT</name>
<dbReference type="InterPro" id="IPR036259">
    <property type="entry name" value="MFS_trans_sf"/>
</dbReference>
<reference evidence="8" key="1">
    <citation type="submission" date="2022-06" db="EMBL/GenBank/DDBJ databases">
        <title>Sneathiella actinostolidae sp. nov., isolated from a sea anemonein the Western Pacific Ocean.</title>
        <authorList>
            <person name="Wei M.J."/>
        </authorList>
    </citation>
    <scope>NUCLEOTIDE SEQUENCE</scope>
    <source>
        <strain evidence="8">PHK-P5</strain>
    </source>
</reference>
<feature type="transmembrane region" description="Helical" evidence="6">
    <location>
        <begin position="108"/>
        <end position="129"/>
    </location>
</feature>
<feature type="domain" description="Major facilitator superfamily (MFS) profile" evidence="7">
    <location>
        <begin position="14"/>
        <end position="408"/>
    </location>
</feature>
<keyword evidence="5 6" id="KW-0472">Membrane</keyword>
<feature type="transmembrane region" description="Helical" evidence="6">
    <location>
        <begin position="173"/>
        <end position="191"/>
    </location>
</feature>
<feature type="transmembrane region" description="Helical" evidence="6">
    <location>
        <begin position="141"/>
        <end position="161"/>
    </location>
</feature>
<dbReference type="RefSeq" id="WP_251933240.1">
    <property type="nucleotide sequence ID" value="NZ_CP098747.1"/>
</dbReference>
<evidence type="ECO:0000256" key="4">
    <source>
        <dbReference type="ARBA" id="ARBA00022989"/>
    </source>
</evidence>
<keyword evidence="3 6" id="KW-0812">Transmembrane</keyword>
<feature type="transmembrane region" description="Helical" evidence="6">
    <location>
        <begin position="82"/>
        <end position="102"/>
    </location>
</feature>
<accession>A0ABY4W0I2</accession>
<feature type="transmembrane region" description="Helical" evidence="6">
    <location>
        <begin position="291"/>
        <end position="309"/>
    </location>
</feature>
<proteinExistence type="predicted"/>
<evidence type="ECO:0000256" key="6">
    <source>
        <dbReference type="SAM" id="Phobius"/>
    </source>
</evidence>
<protein>
    <submittedName>
        <fullName evidence="8">MFS transporter</fullName>
    </submittedName>
</protein>
<evidence type="ECO:0000256" key="3">
    <source>
        <dbReference type="ARBA" id="ARBA00022692"/>
    </source>
</evidence>
<evidence type="ECO:0000313" key="9">
    <source>
        <dbReference type="Proteomes" id="UP001056291"/>
    </source>
</evidence>
<feature type="transmembrane region" description="Helical" evidence="6">
    <location>
        <begin position="224"/>
        <end position="245"/>
    </location>
</feature>